<evidence type="ECO:0000313" key="2">
    <source>
        <dbReference type="Proteomes" id="UP001060085"/>
    </source>
</evidence>
<proteinExistence type="predicted"/>
<name>A0ACC0A2T6_CATRO</name>
<sequence>MSSRYSNQGQLKNQGNKKVFPKTQMKFVPKVEPNSKQTLSNSIRDSNSRQSDTTYSVGAGSGDGAMVSSRIKMGENGEWVSNSGILSGNFVNYLPQDEAVASGLGAHEGGLDPLESQRVVDLLNRELSRLLKLKPRDFWKEVASNTSLHAFIESFLKYRSRWYDFPYRGAKGIVAGVIVGEFELCRRVFMLLYRISSNRDPGARNTDSLSSKDHTALLQEKRLLDLPKLLDICAIYGHENEDLTRLLILNSIKSQPWMHDEFIAVLTHFLSIVHTMHERCSSSLEVLFSSGNLQDQEITHLRSDYLEVMDFINDAVVTVDAFIGAYKHAAVFFSCPVDISYGNAELLTTLASLHDSLLPSLQRGLHIVFASRGDALQEAPSDMLSNVSISLKLLSMRIVNLGWKLLYYCYLSDEAFETSYPFPTSMKMFPAHVDDPMIRAEILLQSVREISQEHMRGHEVRGKGTFLKEIEKNHKIMSRVELLRNTEWISLDEEQFQFLLGILGHQEEVNIVNETLHVPSPAAGNIQQADEDAAILQSKISQIKDLFPEYGKGFLAVCLEAYNQNPEEVIQRILENTLHKDLQSLDISLDEIPPRKSVSSGGVHDKGKGKLVETPVVSPVQRISYPSEAPSNSSSSSSSVVGRYTRKGVTDLPDHQTLDSRDEKHTSKTVALISQLEYEDEYDDSFDDLGLSVGDSWLEETDASAEKVTSGHGKSREVDDGKSSSSNTASKWNSKKTPQFYVKDGKNYSYKVEGSVAVANYNEASLVNQAQKEIIYGLGKGGNIPLGAVRRLTESNDEDGEDRNSSEGEVPTAGPGRGRGYFQGRGRRGGGEPGGPRSFRGRGRGGGGEPESEEVEGEDGGGSFRGRGGRRGGGRNNYRKNQAMKKHLSSLRG</sequence>
<dbReference type="Proteomes" id="UP001060085">
    <property type="component" value="Linkage Group LG07"/>
</dbReference>
<protein>
    <submittedName>
        <fullName evidence="1">Uncharacterized protein</fullName>
    </submittedName>
</protein>
<comment type="caution">
    <text evidence="1">The sequence shown here is derived from an EMBL/GenBank/DDBJ whole genome shotgun (WGS) entry which is preliminary data.</text>
</comment>
<keyword evidence="2" id="KW-1185">Reference proteome</keyword>
<organism evidence="1 2">
    <name type="scientific">Catharanthus roseus</name>
    <name type="common">Madagascar periwinkle</name>
    <name type="synonym">Vinca rosea</name>
    <dbReference type="NCBI Taxonomy" id="4058"/>
    <lineage>
        <taxon>Eukaryota</taxon>
        <taxon>Viridiplantae</taxon>
        <taxon>Streptophyta</taxon>
        <taxon>Embryophyta</taxon>
        <taxon>Tracheophyta</taxon>
        <taxon>Spermatophyta</taxon>
        <taxon>Magnoliopsida</taxon>
        <taxon>eudicotyledons</taxon>
        <taxon>Gunneridae</taxon>
        <taxon>Pentapetalae</taxon>
        <taxon>asterids</taxon>
        <taxon>lamiids</taxon>
        <taxon>Gentianales</taxon>
        <taxon>Apocynaceae</taxon>
        <taxon>Rauvolfioideae</taxon>
        <taxon>Vinceae</taxon>
        <taxon>Catharanthinae</taxon>
        <taxon>Catharanthus</taxon>
    </lineage>
</organism>
<accession>A0ACC0A2T6</accession>
<gene>
    <name evidence="1" type="ORF">M9H77_32385</name>
</gene>
<dbReference type="EMBL" id="CM044707">
    <property type="protein sequence ID" value="KAI5655198.1"/>
    <property type="molecule type" value="Genomic_DNA"/>
</dbReference>
<evidence type="ECO:0000313" key="1">
    <source>
        <dbReference type="EMBL" id="KAI5655198.1"/>
    </source>
</evidence>
<reference evidence="2" key="1">
    <citation type="journal article" date="2023" name="Nat. Plants">
        <title>Single-cell RNA sequencing provides a high-resolution roadmap for understanding the multicellular compartmentation of specialized metabolism.</title>
        <authorList>
            <person name="Sun S."/>
            <person name="Shen X."/>
            <person name="Li Y."/>
            <person name="Li Y."/>
            <person name="Wang S."/>
            <person name="Li R."/>
            <person name="Zhang H."/>
            <person name="Shen G."/>
            <person name="Guo B."/>
            <person name="Wei J."/>
            <person name="Xu J."/>
            <person name="St-Pierre B."/>
            <person name="Chen S."/>
            <person name="Sun C."/>
        </authorList>
    </citation>
    <scope>NUCLEOTIDE SEQUENCE [LARGE SCALE GENOMIC DNA]</scope>
</reference>